<evidence type="ECO:0000313" key="2">
    <source>
        <dbReference type="WBParaSite" id="ECPE_0001858501-mRNA-1"/>
    </source>
</evidence>
<feature type="region of interest" description="Disordered" evidence="1">
    <location>
        <begin position="110"/>
        <end position="132"/>
    </location>
</feature>
<feature type="region of interest" description="Disordered" evidence="1">
    <location>
        <begin position="57"/>
        <end position="90"/>
    </location>
</feature>
<proteinExistence type="predicted"/>
<name>A0A183BH50_9TREM</name>
<feature type="compositionally biased region" description="Acidic residues" evidence="1">
    <location>
        <begin position="79"/>
        <end position="90"/>
    </location>
</feature>
<accession>A0A183BH50</accession>
<evidence type="ECO:0000256" key="1">
    <source>
        <dbReference type="SAM" id="MobiDB-lite"/>
    </source>
</evidence>
<reference evidence="2" key="1">
    <citation type="submission" date="2016-06" db="UniProtKB">
        <authorList>
            <consortium name="WormBaseParasite"/>
        </authorList>
    </citation>
    <scope>IDENTIFICATION</scope>
</reference>
<sequence length="132" mass="15091">LDNFIYLCPLIHQPKRRLVLDDDDEEENDEEVAAKKVAHESHDDREVIARQIFEDEDDEEMPSGRTMASKPANFRVTGEDEEEEEEEGEYDGCVLNLTDSSPSMVPKGVIQCPPPRDQIVSPSSRETLRYLN</sequence>
<dbReference type="WBParaSite" id="ECPE_0001858501-mRNA-1">
    <property type="protein sequence ID" value="ECPE_0001858501-mRNA-1"/>
    <property type="gene ID" value="ECPE_0001858501"/>
</dbReference>
<organism evidence="2">
    <name type="scientific">Echinostoma caproni</name>
    <dbReference type="NCBI Taxonomy" id="27848"/>
    <lineage>
        <taxon>Eukaryota</taxon>
        <taxon>Metazoa</taxon>
        <taxon>Spiralia</taxon>
        <taxon>Lophotrochozoa</taxon>
        <taxon>Platyhelminthes</taxon>
        <taxon>Trematoda</taxon>
        <taxon>Digenea</taxon>
        <taxon>Plagiorchiida</taxon>
        <taxon>Echinostomata</taxon>
        <taxon>Echinostomatoidea</taxon>
        <taxon>Echinostomatidae</taxon>
        <taxon>Echinostoma</taxon>
    </lineage>
</organism>
<protein>
    <submittedName>
        <fullName evidence="2">Uncharacterized protein</fullName>
    </submittedName>
</protein>
<dbReference type="AlphaFoldDB" id="A0A183BH50"/>